<dbReference type="AlphaFoldDB" id="A0A812EFD6"/>
<dbReference type="Gene3D" id="1.10.472.80">
    <property type="entry name" value="Ypt/Rab-GAP domain of gyp1p, domain 3"/>
    <property type="match status" value="1"/>
</dbReference>
<dbReference type="PANTHER" id="PTHR22957">
    <property type="entry name" value="TBC1 DOMAIN FAMILY MEMBER GTPASE-ACTIVATING PROTEIN"/>
    <property type="match status" value="1"/>
</dbReference>
<comment type="function">
    <text evidence="3">May act as a GTPase-activating protein for Rab family protein(s).</text>
</comment>
<evidence type="ECO:0000313" key="7">
    <source>
        <dbReference type="Proteomes" id="UP000597762"/>
    </source>
</evidence>
<dbReference type="InterPro" id="IPR035969">
    <property type="entry name" value="Rab-GAP_TBC_sf"/>
</dbReference>
<feature type="region of interest" description="Disordered" evidence="4">
    <location>
        <begin position="1"/>
        <end position="107"/>
    </location>
</feature>
<proteinExistence type="predicted"/>
<organism evidence="6 7">
    <name type="scientific">Acanthosepion pharaonis</name>
    <name type="common">Pharaoh cuttlefish</name>
    <name type="synonym">Sepia pharaonis</name>
    <dbReference type="NCBI Taxonomy" id="158019"/>
    <lineage>
        <taxon>Eukaryota</taxon>
        <taxon>Metazoa</taxon>
        <taxon>Spiralia</taxon>
        <taxon>Lophotrochozoa</taxon>
        <taxon>Mollusca</taxon>
        <taxon>Cephalopoda</taxon>
        <taxon>Coleoidea</taxon>
        <taxon>Decapodiformes</taxon>
        <taxon>Sepiida</taxon>
        <taxon>Sepiina</taxon>
        <taxon>Sepiidae</taxon>
        <taxon>Acanthosepion</taxon>
    </lineage>
</organism>
<protein>
    <submittedName>
        <fullName evidence="6">TBC1D22</fullName>
    </submittedName>
</protein>
<reference evidence="6" key="1">
    <citation type="submission" date="2021-01" db="EMBL/GenBank/DDBJ databases">
        <authorList>
            <person name="Li R."/>
            <person name="Bekaert M."/>
        </authorList>
    </citation>
    <scope>NUCLEOTIDE SEQUENCE</scope>
    <source>
        <strain evidence="6">Farmed</strain>
    </source>
</reference>
<feature type="domain" description="Rab-GAP TBC" evidence="5">
    <location>
        <begin position="250"/>
        <end position="476"/>
    </location>
</feature>
<dbReference type="SUPFAM" id="SSF47923">
    <property type="entry name" value="Ypt/Rab-GAP domain of gyp1p"/>
    <property type="match status" value="2"/>
</dbReference>
<dbReference type="PANTHER" id="PTHR22957:SF26">
    <property type="entry name" value="LD44506P"/>
    <property type="match status" value="1"/>
</dbReference>
<dbReference type="Proteomes" id="UP000597762">
    <property type="component" value="Unassembled WGS sequence"/>
</dbReference>
<dbReference type="EMBL" id="CAHIKZ030005218">
    <property type="protein sequence ID" value="CAE1321146.1"/>
    <property type="molecule type" value="Genomic_DNA"/>
</dbReference>
<feature type="compositionally biased region" description="Low complexity" evidence="4">
    <location>
        <begin position="1"/>
        <end position="15"/>
    </location>
</feature>
<comment type="caution">
    <text evidence="6">The sequence shown here is derived from an EMBL/GenBank/DDBJ whole genome shotgun (WGS) entry which is preliminary data.</text>
</comment>
<feature type="compositionally biased region" description="Polar residues" evidence="4">
    <location>
        <begin position="44"/>
        <end position="65"/>
    </location>
</feature>
<keyword evidence="1" id="KW-0343">GTPase activation</keyword>
<dbReference type="Pfam" id="PF00566">
    <property type="entry name" value="RabGAP-TBC"/>
    <property type="match status" value="1"/>
</dbReference>
<dbReference type="PROSITE" id="PS50086">
    <property type="entry name" value="TBC_RABGAP"/>
    <property type="match status" value="1"/>
</dbReference>
<dbReference type="FunFam" id="1.10.8.270:FF:000004">
    <property type="entry name" value="TBC1 domain family, member 22B"/>
    <property type="match status" value="1"/>
</dbReference>
<feature type="region of interest" description="Disordered" evidence="4">
    <location>
        <begin position="144"/>
        <end position="187"/>
    </location>
</feature>
<evidence type="ECO:0000256" key="2">
    <source>
        <dbReference type="ARBA" id="ARBA00022553"/>
    </source>
</evidence>
<dbReference type="Gene3D" id="1.10.10.750">
    <property type="entry name" value="Ypt/Rab-GAP domain of gyp1p, domain 1"/>
    <property type="match status" value="1"/>
</dbReference>
<evidence type="ECO:0000256" key="4">
    <source>
        <dbReference type="SAM" id="MobiDB-lite"/>
    </source>
</evidence>
<feature type="compositionally biased region" description="Basic and acidic residues" evidence="4">
    <location>
        <begin position="90"/>
        <end position="107"/>
    </location>
</feature>
<evidence type="ECO:0000256" key="3">
    <source>
        <dbReference type="ARBA" id="ARBA00043879"/>
    </source>
</evidence>
<evidence type="ECO:0000313" key="6">
    <source>
        <dbReference type="EMBL" id="CAE1321146.1"/>
    </source>
</evidence>
<dbReference type="OrthoDB" id="26371at2759"/>
<dbReference type="GO" id="GO:0005096">
    <property type="term" value="F:GTPase activator activity"/>
    <property type="evidence" value="ECO:0007669"/>
    <property type="project" value="UniProtKB-KW"/>
</dbReference>
<keyword evidence="7" id="KW-1185">Reference proteome</keyword>
<dbReference type="InterPro" id="IPR000195">
    <property type="entry name" value="Rab-GAP-TBC_dom"/>
</dbReference>
<sequence length="611" mass="69428">MSTPSSSCSGNNSMSLLKTQPPSHPSSVSASSIINRHPIPPILCTSNNTNSKSAFWKKSTTTSVPGNIKPVYGAQHPPRIEKPLSNPGTPKKEDKTKQRPKDSFQDFEIKTSDAWDDGDDDLILMANIQMSLKDVQLTARAVLDKHSRQRQQQNGAREEASAISATATTSSPPTLSGGHLTAVPSATSLGAGPGVGVRLNSHWQPPKITPLRIGQPHVPDREAAKLEKFNAVLSAPNTDLEDLRRLSWSGIPKSVRPTAWKILSGYLPSSFDRRQPTLERKRKEYFSFVDQYYDTRHHIEHQDTFRQIHIDIPRMNPLVPLFQLKVVQEIFERILYIWAIRHPASGYVQGINDLVTPFFVVFLSEYIDNDIEVENCDLSELPVETLQIIEADSFWCTSKLLDGIQDNYTFAQPGIQMKVNALKELIKRIDVPLHKHLEKHNVEFLQFAFRWMNNLLMREIPLRCTIRLWDTYQSEINGFADFHLYLCAAFLTRFSADIQREKDFQGILMLLQNLPTHHWQNEEIGELLAEAFKLKYMFADAPNHLLQNPPLPPNILYKWIVPSLSLCDCFLLSFTFVIHSLSVNLYPSIPTTNYHLFFLSLLPELTSPFVP</sequence>
<gene>
    <name evidence="6" type="ORF">SPHA_71286</name>
</gene>
<evidence type="ECO:0000256" key="1">
    <source>
        <dbReference type="ARBA" id="ARBA00022468"/>
    </source>
</evidence>
<name>A0A812EFD6_ACAPH</name>
<dbReference type="GO" id="GO:0071889">
    <property type="term" value="F:14-3-3 protein binding"/>
    <property type="evidence" value="ECO:0007669"/>
    <property type="project" value="UniProtKB-ARBA"/>
</dbReference>
<dbReference type="FunFam" id="1.10.472.80:FF:000001">
    <property type="entry name" value="TBC1 domain family member 22B"/>
    <property type="match status" value="1"/>
</dbReference>
<dbReference type="FunFam" id="1.10.10.750:FF:000009">
    <property type="entry name" value="TBC1 domain family member 22A"/>
    <property type="match status" value="1"/>
</dbReference>
<accession>A0A812EFD6</accession>
<keyword evidence="2" id="KW-0597">Phosphoprotein</keyword>
<feature type="compositionally biased region" description="Low complexity" evidence="4">
    <location>
        <begin position="161"/>
        <end position="174"/>
    </location>
</feature>
<evidence type="ECO:0000259" key="5">
    <source>
        <dbReference type="PROSITE" id="PS50086"/>
    </source>
</evidence>
<dbReference type="Gene3D" id="1.10.8.270">
    <property type="entry name" value="putative rabgap domain of human tbc1 domain family member 14 like domains"/>
    <property type="match status" value="1"/>
</dbReference>
<dbReference type="SMART" id="SM00164">
    <property type="entry name" value="TBC"/>
    <property type="match status" value="1"/>
</dbReference>